<feature type="transmembrane region" description="Helical" evidence="2">
    <location>
        <begin position="137"/>
        <end position="164"/>
    </location>
</feature>
<dbReference type="AlphaFoldDB" id="A0A074YCY8"/>
<dbReference type="EMBL" id="KL584981">
    <property type="protein sequence ID" value="KEQ84706.1"/>
    <property type="molecule type" value="Genomic_DNA"/>
</dbReference>
<dbReference type="Proteomes" id="UP000030706">
    <property type="component" value="Unassembled WGS sequence"/>
</dbReference>
<gene>
    <name evidence="3" type="ORF">M438DRAFT_199786</name>
</gene>
<dbReference type="GeneID" id="40741635"/>
<feature type="compositionally biased region" description="Basic and acidic residues" evidence="1">
    <location>
        <begin position="170"/>
        <end position="193"/>
    </location>
</feature>
<evidence type="ECO:0000256" key="2">
    <source>
        <dbReference type="SAM" id="Phobius"/>
    </source>
</evidence>
<name>A0A074YCY8_AURPU</name>
<keyword evidence="2" id="KW-1133">Transmembrane helix</keyword>
<accession>A0A074YCY8</accession>
<evidence type="ECO:0000256" key="1">
    <source>
        <dbReference type="SAM" id="MobiDB-lite"/>
    </source>
</evidence>
<evidence type="ECO:0000313" key="4">
    <source>
        <dbReference type="Proteomes" id="UP000030706"/>
    </source>
</evidence>
<keyword evidence="2" id="KW-0812">Transmembrane</keyword>
<protein>
    <submittedName>
        <fullName evidence="3">Uncharacterized protein</fullName>
    </submittedName>
</protein>
<feature type="region of interest" description="Disordered" evidence="1">
    <location>
        <begin position="170"/>
        <end position="201"/>
    </location>
</feature>
<sequence length="334" mass="37442">MLVNLQAVTESSILGIGVVLRPRVGANAGVQHSNICDHIYIELLHSRNFDSILPLHILHQHSQPQRSATVFAITMDPASLHQVIICLLILFVAIFNSRAITNIIRHAVVDIVFLPFLIARDLIAAFELLLASHEAKAIARALLTVAVVLGKFILLAFCLLYWVIMSTPSKDDEGPVKAEEDGHPSKSNNEPHHCQPNNEPTLDKEVLDKEILGDNNSELVFPHDNSIQPDFPLPAWIEDFNPCEVFLPMPPSSTQDNLQAQISFSEQKAAIFHDLAEAIETRDRYIKEKSELKSAEGFEELFEAKLSYFNDCITVWEDVVQECQKQYKKFADAA</sequence>
<proteinExistence type="predicted"/>
<dbReference type="HOGENOM" id="CLU_831501_0_0_1"/>
<evidence type="ECO:0000313" key="3">
    <source>
        <dbReference type="EMBL" id="KEQ84706.1"/>
    </source>
</evidence>
<organism evidence="3 4">
    <name type="scientific">Aureobasidium pullulans EXF-150</name>
    <dbReference type="NCBI Taxonomy" id="1043002"/>
    <lineage>
        <taxon>Eukaryota</taxon>
        <taxon>Fungi</taxon>
        <taxon>Dikarya</taxon>
        <taxon>Ascomycota</taxon>
        <taxon>Pezizomycotina</taxon>
        <taxon>Dothideomycetes</taxon>
        <taxon>Dothideomycetidae</taxon>
        <taxon>Dothideales</taxon>
        <taxon>Saccotheciaceae</taxon>
        <taxon>Aureobasidium</taxon>
    </lineage>
</organism>
<dbReference type="RefSeq" id="XP_029760893.1">
    <property type="nucleotide sequence ID" value="XM_029899329.1"/>
</dbReference>
<keyword evidence="4" id="KW-1185">Reference proteome</keyword>
<feature type="transmembrane region" description="Helical" evidence="2">
    <location>
        <begin position="107"/>
        <end position="131"/>
    </location>
</feature>
<reference evidence="3 4" key="1">
    <citation type="journal article" date="2014" name="BMC Genomics">
        <title>Genome sequencing of four Aureobasidium pullulans varieties: biotechnological potential, stress tolerance, and description of new species.</title>
        <authorList>
            <person name="Gostin Ar C."/>
            <person name="Ohm R.A."/>
            <person name="Kogej T."/>
            <person name="Sonjak S."/>
            <person name="Turk M."/>
            <person name="Zajc J."/>
            <person name="Zalar P."/>
            <person name="Grube M."/>
            <person name="Sun H."/>
            <person name="Han J."/>
            <person name="Sharma A."/>
            <person name="Chiniquy J."/>
            <person name="Ngan C.Y."/>
            <person name="Lipzen A."/>
            <person name="Barry K."/>
            <person name="Grigoriev I.V."/>
            <person name="Gunde-Cimerman N."/>
        </authorList>
    </citation>
    <scope>NUCLEOTIDE SEQUENCE [LARGE SCALE GENOMIC DNA]</scope>
    <source>
        <strain evidence="3 4">EXF-150</strain>
    </source>
</reference>
<feature type="transmembrane region" description="Helical" evidence="2">
    <location>
        <begin position="78"/>
        <end position="95"/>
    </location>
</feature>
<keyword evidence="2" id="KW-0472">Membrane</keyword>